<evidence type="ECO:0000256" key="2">
    <source>
        <dbReference type="ARBA" id="ARBA00022840"/>
    </source>
</evidence>
<dbReference type="GO" id="GO:0006312">
    <property type="term" value="P:mitotic recombination"/>
    <property type="evidence" value="ECO:0007669"/>
    <property type="project" value="TreeGrafter"/>
</dbReference>
<dbReference type="GO" id="GO:0000730">
    <property type="term" value="P:DNA recombinase assembly"/>
    <property type="evidence" value="ECO:0007669"/>
    <property type="project" value="TreeGrafter"/>
</dbReference>
<feature type="region of interest" description="Disordered" evidence="3">
    <location>
        <begin position="1"/>
        <end position="23"/>
    </location>
</feature>
<dbReference type="Pfam" id="PF08423">
    <property type="entry name" value="Rad51"/>
    <property type="match status" value="1"/>
</dbReference>
<dbReference type="GO" id="GO:0008094">
    <property type="term" value="F:ATP-dependent activity, acting on DNA"/>
    <property type="evidence" value="ECO:0007669"/>
    <property type="project" value="InterPro"/>
</dbReference>
<dbReference type="VEuPathDB" id="CryptoDB:Cvel_22301"/>
<keyword evidence="1" id="KW-0547">Nucleotide-binding</keyword>
<dbReference type="GO" id="GO:0000150">
    <property type="term" value="F:DNA strand exchange activity"/>
    <property type="evidence" value="ECO:0007669"/>
    <property type="project" value="TreeGrafter"/>
</dbReference>
<accession>A0A0G4GKC4</accession>
<dbReference type="InterPro" id="IPR013632">
    <property type="entry name" value="Rad51_C"/>
</dbReference>
<dbReference type="Gene3D" id="3.40.50.300">
    <property type="entry name" value="P-loop containing nucleotide triphosphate hydrolases"/>
    <property type="match status" value="1"/>
</dbReference>
<evidence type="ECO:0000256" key="1">
    <source>
        <dbReference type="ARBA" id="ARBA00022741"/>
    </source>
</evidence>
<dbReference type="InterPro" id="IPR027417">
    <property type="entry name" value="P-loop_NTPase"/>
</dbReference>
<proteinExistence type="predicted"/>
<dbReference type="GO" id="GO:0000794">
    <property type="term" value="C:condensed nuclear chromosome"/>
    <property type="evidence" value="ECO:0007669"/>
    <property type="project" value="TreeGrafter"/>
</dbReference>
<sequence>MSDPSGGMTFVANPTKPVGGHVLGHASTTRLALRKGKGEQRIMKVYDSPNLPEDEAVFALSDAGIVDASD</sequence>
<dbReference type="SUPFAM" id="SSF52540">
    <property type="entry name" value="P-loop containing nucleoside triphosphate hydrolases"/>
    <property type="match status" value="1"/>
</dbReference>
<dbReference type="PANTHER" id="PTHR22942">
    <property type="entry name" value="RECA/RAD51/RADA DNA STRAND-PAIRING FAMILY MEMBER"/>
    <property type="match status" value="1"/>
</dbReference>
<feature type="domain" description="RecA family profile 2" evidence="4">
    <location>
        <begin position="7"/>
        <end position="70"/>
    </location>
</feature>
<dbReference type="PANTHER" id="PTHR22942:SF30">
    <property type="entry name" value="MEIOTIC RECOMBINATION PROTEIN DMC1_LIM15 HOMOLOG"/>
    <property type="match status" value="1"/>
</dbReference>
<dbReference type="GO" id="GO:0003690">
    <property type="term" value="F:double-stranded DNA binding"/>
    <property type="evidence" value="ECO:0007669"/>
    <property type="project" value="TreeGrafter"/>
</dbReference>
<dbReference type="GO" id="GO:0005524">
    <property type="term" value="F:ATP binding"/>
    <property type="evidence" value="ECO:0007669"/>
    <property type="project" value="UniProtKB-KW"/>
</dbReference>
<name>A0A0G4GKC4_9ALVE</name>
<evidence type="ECO:0000313" key="5">
    <source>
        <dbReference type="EMBL" id="CEM30436.1"/>
    </source>
</evidence>
<dbReference type="PROSITE" id="PS50163">
    <property type="entry name" value="RECA_3"/>
    <property type="match status" value="1"/>
</dbReference>
<dbReference type="GO" id="GO:0003697">
    <property type="term" value="F:single-stranded DNA binding"/>
    <property type="evidence" value="ECO:0007669"/>
    <property type="project" value="TreeGrafter"/>
</dbReference>
<evidence type="ECO:0000259" key="4">
    <source>
        <dbReference type="PROSITE" id="PS50163"/>
    </source>
</evidence>
<dbReference type="GO" id="GO:0070192">
    <property type="term" value="P:chromosome organization involved in meiotic cell cycle"/>
    <property type="evidence" value="ECO:0007669"/>
    <property type="project" value="TreeGrafter"/>
</dbReference>
<keyword evidence="2" id="KW-0067">ATP-binding</keyword>
<dbReference type="EMBL" id="CDMZ01001301">
    <property type="protein sequence ID" value="CEM30436.1"/>
    <property type="molecule type" value="Genomic_DNA"/>
</dbReference>
<organism evidence="5">
    <name type="scientific">Chromera velia CCMP2878</name>
    <dbReference type="NCBI Taxonomy" id="1169474"/>
    <lineage>
        <taxon>Eukaryota</taxon>
        <taxon>Sar</taxon>
        <taxon>Alveolata</taxon>
        <taxon>Colpodellida</taxon>
        <taxon>Chromeraceae</taxon>
        <taxon>Chromera</taxon>
    </lineage>
</organism>
<protein>
    <recommendedName>
        <fullName evidence="4">RecA family profile 2 domain-containing protein</fullName>
    </recommendedName>
</protein>
<dbReference type="GO" id="GO:0042148">
    <property type="term" value="P:DNA strand invasion"/>
    <property type="evidence" value="ECO:0007669"/>
    <property type="project" value="TreeGrafter"/>
</dbReference>
<reference evidence="5" key="1">
    <citation type="submission" date="2014-11" db="EMBL/GenBank/DDBJ databases">
        <authorList>
            <person name="Otto D Thomas"/>
            <person name="Naeem Raeece"/>
        </authorList>
    </citation>
    <scope>NUCLEOTIDE SEQUENCE</scope>
</reference>
<gene>
    <name evidence="5" type="ORF">Cvel_22301</name>
</gene>
<dbReference type="InterPro" id="IPR020587">
    <property type="entry name" value="RecA_monomer-monomer_interface"/>
</dbReference>
<dbReference type="AlphaFoldDB" id="A0A0G4GKC4"/>
<dbReference type="GO" id="GO:0007131">
    <property type="term" value="P:reciprocal meiotic recombination"/>
    <property type="evidence" value="ECO:0007669"/>
    <property type="project" value="TreeGrafter"/>
</dbReference>
<evidence type="ECO:0000256" key="3">
    <source>
        <dbReference type="SAM" id="MobiDB-lite"/>
    </source>
</evidence>